<dbReference type="InterPro" id="IPR013429">
    <property type="entry name" value="Regulatory_FmdB_Zinc_ribbon"/>
</dbReference>
<dbReference type="SMART" id="SM00834">
    <property type="entry name" value="CxxC_CXXC_SSSS"/>
    <property type="match status" value="1"/>
</dbReference>
<dbReference type="Gene3D" id="2.20.28.30">
    <property type="entry name" value="RNA polymerase ii, chain L"/>
    <property type="match status" value="1"/>
</dbReference>
<name>A0A532V6S3_UNCT6</name>
<organism evidence="2 3">
    <name type="scientific">candidate division TA06 bacterium B3_TA06</name>
    <dbReference type="NCBI Taxonomy" id="2012487"/>
    <lineage>
        <taxon>Bacteria</taxon>
        <taxon>Bacteria division TA06</taxon>
    </lineage>
</organism>
<protein>
    <recommendedName>
        <fullName evidence="1">Putative regulatory protein FmdB zinc ribbon domain-containing protein</fullName>
    </recommendedName>
</protein>
<proteinExistence type="predicted"/>
<evidence type="ECO:0000259" key="1">
    <source>
        <dbReference type="SMART" id="SM00834"/>
    </source>
</evidence>
<reference evidence="2 3" key="1">
    <citation type="submission" date="2017-06" db="EMBL/GenBank/DDBJ databases">
        <title>Novel microbial phyla capable of carbon fixation and sulfur reduction in deep-sea sediments.</title>
        <authorList>
            <person name="Huang J."/>
            <person name="Baker B."/>
            <person name="Wang Y."/>
        </authorList>
    </citation>
    <scope>NUCLEOTIDE SEQUENCE [LARGE SCALE GENOMIC DNA]</scope>
    <source>
        <strain evidence="2">B3_TA06</strain>
    </source>
</reference>
<accession>A0A532V6S3</accession>
<dbReference type="NCBIfam" id="TIGR02605">
    <property type="entry name" value="CxxC_CxxC_SSSS"/>
    <property type="match status" value="1"/>
</dbReference>
<dbReference type="PANTHER" id="PTHR34404">
    <property type="entry name" value="REGULATORY PROTEIN, FMDB FAMILY"/>
    <property type="match status" value="1"/>
</dbReference>
<evidence type="ECO:0000313" key="3">
    <source>
        <dbReference type="Proteomes" id="UP000317778"/>
    </source>
</evidence>
<comment type="caution">
    <text evidence="2">The sequence shown here is derived from an EMBL/GenBank/DDBJ whole genome shotgun (WGS) entry which is preliminary data.</text>
</comment>
<sequence length="74" mass="8014">MPTYVYRCPQCGKAFERFHAMSEDPEVLCPKCGVKAKRKISGGAGFIVKGSLNEGGCCGKDNPCQSPKRCCENP</sequence>
<dbReference type="EMBL" id="NJBO01000008">
    <property type="protein sequence ID" value="TKJ42842.1"/>
    <property type="molecule type" value="Genomic_DNA"/>
</dbReference>
<dbReference type="AlphaFoldDB" id="A0A532V6S3"/>
<gene>
    <name evidence="2" type="ORF">CEE36_06140</name>
</gene>
<dbReference type="Proteomes" id="UP000317778">
    <property type="component" value="Unassembled WGS sequence"/>
</dbReference>
<evidence type="ECO:0000313" key="2">
    <source>
        <dbReference type="EMBL" id="TKJ42842.1"/>
    </source>
</evidence>
<dbReference type="Pfam" id="PF09723">
    <property type="entry name" value="Zn_ribbon_8"/>
    <property type="match status" value="1"/>
</dbReference>
<dbReference type="PANTHER" id="PTHR34404:SF2">
    <property type="entry name" value="CONSERVED SERINE RICH PROTEIN"/>
    <property type="match status" value="1"/>
</dbReference>
<feature type="domain" description="Putative regulatory protein FmdB zinc ribbon" evidence="1">
    <location>
        <begin position="1"/>
        <end position="41"/>
    </location>
</feature>